<proteinExistence type="predicted"/>
<gene>
    <name evidence="1" type="ORF">Pint_25428</name>
</gene>
<name>A0ACC0YBG8_9ROSI</name>
<protein>
    <submittedName>
        <fullName evidence="1">Uncharacterized protein</fullName>
    </submittedName>
</protein>
<comment type="caution">
    <text evidence="1">The sequence shown here is derived from an EMBL/GenBank/DDBJ whole genome shotgun (WGS) entry which is preliminary data.</text>
</comment>
<organism evidence="1 2">
    <name type="scientific">Pistacia integerrima</name>
    <dbReference type="NCBI Taxonomy" id="434235"/>
    <lineage>
        <taxon>Eukaryota</taxon>
        <taxon>Viridiplantae</taxon>
        <taxon>Streptophyta</taxon>
        <taxon>Embryophyta</taxon>
        <taxon>Tracheophyta</taxon>
        <taxon>Spermatophyta</taxon>
        <taxon>Magnoliopsida</taxon>
        <taxon>eudicotyledons</taxon>
        <taxon>Gunneridae</taxon>
        <taxon>Pentapetalae</taxon>
        <taxon>rosids</taxon>
        <taxon>malvids</taxon>
        <taxon>Sapindales</taxon>
        <taxon>Anacardiaceae</taxon>
        <taxon>Pistacia</taxon>
    </lineage>
</organism>
<dbReference type="EMBL" id="CM047742">
    <property type="protein sequence ID" value="KAJ0034456.1"/>
    <property type="molecule type" value="Genomic_DNA"/>
</dbReference>
<evidence type="ECO:0000313" key="2">
    <source>
        <dbReference type="Proteomes" id="UP001163603"/>
    </source>
</evidence>
<keyword evidence="2" id="KW-1185">Reference proteome</keyword>
<reference evidence="2" key="1">
    <citation type="journal article" date="2023" name="G3 (Bethesda)">
        <title>Genome assembly and association tests identify interacting loci associated with vigor, precocity, and sex in interspecific pistachio rootstocks.</title>
        <authorList>
            <person name="Palmer W."/>
            <person name="Jacygrad E."/>
            <person name="Sagayaradj S."/>
            <person name="Cavanaugh K."/>
            <person name="Han R."/>
            <person name="Bertier L."/>
            <person name="Beede B."/>
            <person name="Kafkas S."/>
            <person name="Golino D."/>
            <person name="Preece J."/>
            <person name="Michelmore R."/>
        </authorList>
    </citation>
    <scope>NUCLEOTIDE SEQUENCE [LARGE SCALE GENOMIC DNA]</scope>
</reference>
<accession>A0ACC0YBG8</accession>
<sequence>MESNLDGAVSTAEAGVKICFDGTAAQYCTVYSSTMAVESDYFVAVNIEFGNTAPMPDGKREGAQAVAMRISGDKAAFYNCKFTGYQDTLCDDKGKHFFKDCYIQGTVDFIFGNGQSLYLDTTIRSVSNGIGVITAHAIENESEESGFTFVHCSIIDIGKTKLGRAWKQRPRVIFAHTYVDTVVSSTEGWSVDMGDDLFIIESTSVGDPGQVLLVEPNLLGCYLMKKRNRF</sequence>
<evidence type="ECO:0000313" key="1">
    <source>
        <dbReference type="EMBL" id="KAJ0034456.1"/>
    </source>
</evidence>
<dbReference type="Proteomes" id="UP001163603">
    <property type="component" value="Chromosome 7"/>
</dbReference>